<accession>A0A1E3H192</accession>
<evidence type="ECO:0000313" key="2">
    <source>
        <dbReference type="Proteomes" id="UP000094622"/>
    </source>
</evidence>
<sequence>MIESNLIDFKSLDRDPTPNRRDELMRSVASLFAVTSENCTLEQIEIYDQVLSRLADMVETEARAFAAAKIAPLRRAPEDTIRRFARDEIEVARVVLAKSPVLTDHDLLDIIRDFGVATSARFPSGRSSPNR</sequence>
<keyword evidence="2" id="KW-1185">Reference proteome</keyword>
<dbReference type="RefSeq" id="WP_245294036.1">
    <property type="nucleotide sequence ID" value="NZ_MCRJ01000063.1"/>
</dbReference>
<evidence type="ECO:0000313" key="1">
    <source>
        <dbReference type="EMBL" id="ODN70064.1"/>
    </source>
</evidence>
<dbReference type="AlphaFoldDB" id="A0A1E3H192"/>
<protein>
    <submittedName>
        <fullName evidence="1">Uncharacterized protein</fullName>
    </submittedName>
</protein>
<dbReference type="EMBL" id="MCRJ01000063">
    <property type="protein sequence ID" value="ODN70064.1"/>
    <property type="molecule type" value="Genomic_DNA"/>
</dbReference>
<name>A0A1E3H192_9HYPH</name>
<organism evidence="1 2">
    <name type="scientific">Methylobrevis pamukkalensis</name>
    <dbReference type="NCBI Taxonomy" id="1439726"/>
    <lineage>
        <taxon>Bacteria</taxon>
        <taxon>Pseudomonadati</taxon>
        <taxon>Pseudomonadota</taxon>
        <taxon>Alphaproteobacteria</taxon>
        <taxon>Hyphomicrobiales</taxon>
        <taxon>Pleomorphomonadaceae</taxon>
        <taxon>Methylobrevis</taxon>
    </lineage>
</organism>
<comment type="caution">
    <text evidence="1">The sequence shown here is derived from an EMBL/GenBank/DDBJ whole genome shotgun (WGS) entry which is preliminary data.</text>
</comment>
<dbReference type="Proteomes" id="UP000094622">
    <property type="component" value="Unassembled WGS sequence"/>
</dbReference>
<proteinExistence type="predicted"/>
<gene>
    <name evidence="1" type="ORF">A6302_02604</name>
</gene>
<reference evidence="1 2" key="1">
    <citation type="submission" date="2016-07" db="EMBL/GenBank/DDBJ databases">
        <title>Draft Genome Sequence of Methylobrevis pamukkalensis PK2.</title>
        <authorList>
            <person name="Vasilenko O.V."/>
            <person name="Doronina N.V."/>
            <person name="Shmareva M.N."/>
            <person name="Tarlachkov S.V."/>
            <person name="Mustakhimov I."/>
            <person name="Trotsenko Y.A."/>
        </authorList>
    </citation>
    <scope>NUCLEOTIDE SEQUENCE [LARGE SCALE GENOMIC DNA]</scope>
    <source>
        <strain evidence="1 2">PK2</strain>
    </source>
</reference>